<evidence type="ECO:0000313" key="2">
    <source>
        <dbReference type="Proteomes" id="UP001642720"/>
    </source>
</evidence>
<dbReference type="Proteomes" id="UP001642720">
    <property type="component" value="Unassembled WGS sequence"/>
</dbReference>
<name>A0ABY2HC70_9HYPO</name>
<proteinExistence type="predicted"/>
<gene>
    <name evidence="1" type="ORF">CCMA1212_003244</name>
</gene>
<dbReference type="RefSeq" id="XP_073561462.1">
    <property type="nucleotide sequence ID" value="XM_073700598.1"/>
</dbReference>
<comment type="caution">
    <text evidence="1">The sequence shown here is derived from an EMBL/GenBank/DDBJ whole genome shotgun (WGS) entry which is preliminary data.</text>
</comment>
<dbReference type="EMBL" id="PPTA01000003">
    <property type="protein sequence ID" value="TFB05261.1"/>
    <property type="molecule type" value="Genomic_DNA"/>
</dbReference>
<protein>
    <submittedName>
        <fullName evidence="1">Uncharacterized protein</fullName>
    </submittedName>
</protein>
<sequence>MAIRLRPLLMSLGDSGYQCDQPDHIGRITYVGRDLTSTAVTKADVTLEVQEVYSVSTPPVCMSDCSWQARFSLPTDGCTELVLVEDRHHYIRCPLGRAMYFDERLRSMSEQAMTAPNSSNEP</sequence>
<reference evidence="1 2" key="1">
    <citation type="submission" date="2018-01" db="EMBL/GenBank/DDBJ databases">
        <title>Genome characterization of the sugarcane-associated fungus Trichoderma ghanense CCMA-1212 and their application in lignocelulose bioconversion.</title>
        <authorList>
            <person name="Steindorff A.S."/>
            <person name="Mendes T.D."/>
            <person name="Vilela E.S.D."/>
            <person name="Rodrigues D.S."/>
            <person name="Formighieri E.F."/>
            <person name="Melo I.S."/>
            <person name="Favaro L.C.L."/>
        </authorList>
    </citation>
    <scope>NUCLEOTIDE SEQUENCE [LARGE SCALE GENOMIC DNA]</scope>
    <source>
        <strain evidence="1 2">CCMA-1212</strain>
    </source>
</reference>
<dbReference type="GeneID" id="300575048"/>
<evidence type="ECO:0000313" key="1">
    <source>
        <dbReference type="EMBL" id="TFB05261.1"/>
    </source>
</evidence>
<organism evidence="1 2">
    <name type="scientific">Trichoderma ghanense</name>
    <dbReference type="NCBI Taxonomy" id="65468"/>
    <lineage>
        <taxon>Eukaryota</taxon>
        <taxon>Fungi</taxon>
        <taxon>Dikarya</taxon>
        <taxon>Ascomycota</taxon>
        <taxon>Pezizomycotina</taxon>
        <taxon>Sordariomycetes</taxon>
        <taxon>Hypocreomycetidae</taxon>
        <taxon>Hypocreales</taxon>
        <taxon>Hypocreaceae</taxon>
        <taxon>Trichoderma</taxon>
    </lineage>
</organism>
<keyword evidence="2" id="KW-1185">Reference proteome</keyword>
<accession>A0ABY2HC70</accession>